<dbReference type="OrthoDB" id="5291879at2"/>
<keyword evidence="2" id="KW-0808">Transferase</keyword>
<dbReference type="SUPFAM" id="SSF56112">
    <property type="entry name" value="Protein kinase-like (PK-like)"/>
    <property type="match status" value="1"/>
</dbReference>
<comment type="caution">
    <text evidence="3">The sequence shown here is derived from an EMBL/GenBank/DDBJ whole genome shotgun (WGS) entry which is preliminary data.</text>
</comment>
<dbReference type="AlphaFoldDB" id="A0A3N4P7Y5"/>
<dbReference type="Proteomes" id="UP000270856">
    <property type="component" value="Unassembled WGS sequence"/>
</dbReference>
<dbReference type="EMBL" id="RPFJ01000001">
    <property type="protein sequence ID" value="RPE00781.1"/>
    <property type="molecule type" value="Genomic_DNA"/>
</dbReference>
<proteinExistence type="inferred from homology"/>
<keyword evidence="2 3" id="KW-0418">Kinase</keyword>
<evidence type="ECO:0000313" key="3">
    <source>
        <dbReference type="EMBL" id="RPE00781.1"/>
    </source>
</evidence>
<evidence type="ECO:0000256" key="2">
    <source>
        <dbReference type="PIRNR" id="PIRNR006221"/>
    </source>
</evidence>
<name>A0A3N4P7Y5_9FLAO</name>
<dbReference type="PANTHER" id="PTHR12149:SF8">
    <property type="entry name" value="PROTEIN-RIBULOSAMINE 3-KINASE"/>
    <property type="match status" value="1"/>
</dbReference>
<dbReference type="PANTHER" id="PTHR12149">
    <property type="entry name" value="FRUCTOSAMINE 3 KINASE-RELATED PROTEIN"/>
    <property type="match status" value="1"/>
</dbReference>
<dbReference type="RefSeq" id="WP_123895835.1">
    <property type="nucleotide sequence ID" value="NZ_RPFJ01000001.1"/>
</dbReference>
<gene>
    <name evidence="3" type="ORF">EGM88_00060</name>
</gene>
<dbReference type="Pfam" id="PF03881">
    <property type="entry name" value="Fructosamin_kin"/>
    <property type="match status" value="1"/>
</dbReference>
<protein>
    <submittedName>
        <fullName evidence="3">Fructosamine kinase</fullName>
    </submittedName>
</protein>
<comment type="similarity">
    <text evidence="1 2">Belongs to the fructosamine kinase family.</text>
</comment>
<dbReference type="InterPro" id="IPR016477">
    <property type="entry name" value="Fructo-/Ketosamine-3-kinase"/>
</dbReference>
<dbReference type="Gene3D" id="3.90.1200.10">
    <property type="match status" value="1"/>
</dbReference>
<evidence type="ECO:0000256" key="1">
    <source>
        <dbReference type="ARBA" id="ARBA00009460"/>
    </source>
</evidence>
<dbReference type="InterPro" id="IPR011009">
    <property type="entry name" value="Kinase-like_dom_sf"/>
</dbReference>
<dbReference type="Gene3D" id="3.30.200.20">
    <property type="entry name" value="Phosphorylase Kinase, domain 1"/>
    <property type="match status" value="1"/>
</dbReference>
<dbReference type="PIRSF" id="PIRSF006221">
    <property type="entry name" value="Ketosamine-3-kinase"/>
    <property type="match status" value="1"/>
</dbReference>
<sequence length="285" mass="32843">MKVFLNFLSEKLQTSILNYSSVSGGDISQAYVIHSEKQDYFLKTNTNTEAFLMFKKEKIGLTELANTQTIKTPKPIDCGKFEQFAYLLMEYIPTKQPSHNDFEKLGTQLAKLHSIISNKYGYATDNYIGSLPQPNKKHNHWATFYTTQRLYTQFDLALEKNLLKPDEVPTKEHLINIINTFCKKAQPTLLHGDLWSGNFLISTGGEPYLIDPAIYYGHNEVDIAMTQLFGGFPPSFYKAYHAILPKSENYKDCIQLYQLYYLLVHLNLFGNSYYPSVKSILKNYF</sequence>
<dbReference type="GO" id="GO:0016301">
    <property type="term" value="F:kinase activity"/>
    <property type="evidence" value="ECO:0007669"/>
    <property type="project" value="UniProtKB-UniRule"/>
</dbReference>
<accession>A0A3N4P7Y5</accession>
<evidence type="ECO:0000313" key="4">
    <source>
        <dbReference type="Proteomes" id="UP000270856"/>
    </source>
</evidence>
<keyword evidence="4" id="KW-1185">Reference proteome</keyword>
<organism evidence="3 4">
    <name type="scientific">Aureibaculum marinum</name>
    <dbReference type="NCBI Taxonomy" id="2487930"/>
    <lineage>
        <taxon>Bacteria</taxon>
        <taxon>Pseudomonadati</taxon>
        <taxon>Bacteroidota</taxon>
        <taxon>Flavobacteriia</taxon>
        <taxon>Flavobacteriales</taxon>
        <taxon>Flavobacteriaceae</taxon>
        <taxon>Aureibaculum</taxon>
    </lineage>
</organism>
<reference evidence="3 4" key="1">
    <citation type="submission" date="2018-11" db="EMBL/GenBank/DDBJ databases">
        <title>Aureibaculum marinum gen. nov., sp. nov., a member of the family Flavobacteriaceae isolated from the Bohai Sea.</title>
        <authorList>
            <person name="Ji X."/>
        </authorList>
    </citation>
    <scope>NUCLEOTIDE SEQUENCE [LARGE SCALE GENOMIC DNA]</scope>
    <source>
        <strain evidence="3 4">BH-SD17</strain>
    </source>
</reference>